<gene>
    <name evidence="2" type="ORF">HNP55_000193</name>
</gene>
<keyword evidence="3" id="KW-1185">Reference proteome</keyword>
<evidence type="ECO:0000259" key="1">
    <source>
        <dbReference type="Pfam" id="PF00535"/>
    </source>
</evidence>
<dbReference type="PANTHER" id="PTHR22916">
    <property type="entry name" value="GLYCOSYLTRANSFERASE"/>
    <property type="match status" value="1"/>
</dbReference>
<dbReference type="InterPro" id="IPR029044">
    <property type="entry name" value="Nucleotide-diphossugar_trans"/>
</dbReference>
<dbReference type="Gene3D" id="3.90.550.10">
    <property type="entry name" value="Spore Coat Polysaccharide Biosynthesis Protein SpsA, Chain A"/>
    <property type="match status" value="1"/>
</dbReference>
<organism evidence="2 3">
    <name type="scientific">Roseateles oligotrophus</name>
    <dbReference type="NCBI Taxonomy" id="1769250"/>
    <lineage>
        <taxon>Bacteria</taxon>
        <taxon>Pseudomonadati</taxon>
        <taxon>Pseudomonadota</taxon>
        <taxon>Betaproteobacteria</taxon>
        <taxon>Burkholderiales</taxon>
        <taxon>Sphaerotilaceae</taxon>
        <taxon>Roseateles</taxon>
    </lineage>
</organism>
<sequence length="334" mass="37498">MGRAAPWLSILLPVYKVEAYLQACADSILGQADAGVELVFVDDASPDGSGRLLQALQQAHPQQVRVITQASNQGVSVARNTLLDAARGDYLWFIDPDDLLEPGVIPQLKRLLNQAQPPELILCDFRAFEDGSGQARKARQRHISTFQGPGRQLSRDRDALIQGLFKAGQLHPWSKIVKRACWPAELRFPPGRIFEDLAVLPRLALQIDSYLHIPEVWLAYRQRPGSALANLSAARIEDWMRALQGYGAALHARPVRPQTEFEVAHFCARTFVRACKRRVKLGDADAAKALKRFARQFALSSPLAPQALLRAYLKRGRLLRFAQLRYWLMRATPR</sequence>
<evidence type="ECO:0000313" key="2">
    <source>
        <dbReference type="EMBL" id="MBB4841698.1"/>
    </source>
</evidence>
<reference evidence="2 3" key="1">
    <citation type="submission" date="2020-08" db="EMBL/GenBank/DDBJ databases">
        <title>Functional genomics of gut bacteria from endangered species of beetles.</title>
        <authorList>
            <person name="Carlos-Shanley C."/>
        </authorList>
    </citation>
    <scope>NUCLEOTIDE SEQUENCE [LARGE SCALE GENOMIC DNA]</scope>
    <source>
        <strain evidence="2 3">S00239</strain>
    </source>
</reference>
<dbReference type="Pfam" id="PF00535">
    <property type="entry name" value="Glycos_transf_2"/>
    <property type="match status" value="1"/>
</dbReference>
<comment type="caution">
    <text evidence="2">The sequence shown here is derived from an EMBL/GenBank/DDBJ whole genome shotgun (WGS) entry which is preliminary data.</text>
</comment>
<accession>A0A840L657</accession>
<dbReference type="InterPro" id="IPR001173">
    <property type="entry name" value="Glyco_trans_2-like"/>
</dbReference>
<dbReference type="AlphaFoldDB" id="A0A840L657"/>
<dbReference type="CDD" id="cd00761">
    <property type="entry name" value="Glyco_tranf_GTA_type"/>
    <property type="match status" value="1"/>
</dbReference>
<dbReference type="SUPFAM" id="SSF53448">
    <property type="entry name" value="Nucleotide-diphospho-sugar transferases"/>
    <property type="match status" value="1"/>
</dbReference>
<dbReference type="RefSeq" id="WP_184295172.1">
    <property type="nucleotide sequence ID" value="NZ_JACHLP010000001.1"/>
</dbReference>
<dbReference type="GO" id="GO:0016758">
    <property type="term" value="F:hexosyltransferase activity"/>
    <property type="evidence" value="ECO:0007669"/>
    <property type="project" value="UniProtKB-ARBA"/>
</dbReference>
<dbReference type="PANTHER" id="PTHR22916:SF3">
    <property type="entry name" value="UDP-GLCNAC:BETAGAL BETA-1,3-N-ACETYLGLUCOSAMINYLTRANSFERASE-LIKE PROTEIN 1"/>
    <property type="match status" value="1"/>
</dbReference>
<name>A0A840L657_9BURK</name>
<evidence type="ECO:0000313" key="3">
    <source>
        <dbReference type="Proteomes" id="UP000562027"/>
    </source>
</evidence>
<protein>
    <recommendedName>
        <fullName evidence="1">Glycosyltransferase 2-like domain-containing protein</fullName>
    </recommendedName>
</protein>
<feature type="domain" description="Glycosyltransferase 2-like" evidence="1">
    <location>
        <begin position="9"/>
        <end position="155"/>
    </location>
</feature>
<proteinExistence type="predicted"/>
<dbReference type="EMBL" id="JACHLP010000001">
    <property type="protein sequence ID" value="MBB4841698.1"/>
    <property type="molecule type" value="Genomic_DNA"/>
</dbReference>
<dbReference type="Proteomes" id="UP000562027">
    <property type="component" value="Unassembled WGS sequence"/>
</dbReference>